<organism evidence="12 13">
    <name type="scientific">Mycolicibacterium iranicum</name>
    <name type="common">Mycobacterium iranicum</name>
    <dbReference type="NCBI Taxonomy" id="912594"/>
    <lineage>
        <taxon>Bacteria</taxon>
        <taxon>Bacillati</taxon>
        <taxon>Actinomycetota</taxon>
        <taxon>Actinomycetes</taxon>
        <taxon>Mycobacteriales</taxon>
        <taxon>Mycobacteriaceae</taxon>
        <taxon>Mycolicibacterium</taxon>
    </lineage>
</organism>
<dbReference type="InterPro" id="IPR027268">
    <property type="entry name" value="Peptidase_M4/M1_CTD_sf"/>
</dbReference>
<dbReference type="PANTHER" id="PTHR33794">
    <property type="entry name" value="BACILLOLYSIN"/>
    <property type="match status" value="1"/>
</dbReference>
<dbReference type="EMBL" id="JACHVU010000009">
    <property type="protein sequence ID" value="MBB2992249.1"/>
    <property type="molecule type" value="Genomic_DNA"/>
</dbReference>
<feature type="active site" description="Proton donor" evidence="7">
    <location>
        <position position="747"/>
    </location>
</feature>
<accession>A0A839Q895</accession>
<keyword evidence="4" id="KW-0378">Hydrolase</keyword>
<dbReference type="InterPro" id="IPR050728">
    <property type="entry name" value="Zinc_Metalloprotease_M4"/>
</dbReference>
<gene>
    <name evidence="12" type="ORF">FHR72_003748</name>
</gene>
<keyword evidence="9" id="KW-0812">Transmembrane</keyword>
<feature type="region of interest" description="Disordered" evidence="8">
    <location>
        <begin position="40"/>
        <end position="112"/>
    </location>
</feature>
<name>A0A839Q895_MYCIR</name>
<dbReference type="AlphaFoldDB" id="A0A839Q895"/>
<evidence type="ECO:0000256" key="3">
    <source>
        <dbReference type="ARBA" id="ARBA00022723"/>
    </source>
</evidence>
<sequence length="835" mass="86950">MEWVGDARAASGARRGMYSGIVLVGIGLGMVVGQGVAAAGPADDTAASQSDDSPGTVDAGPATSEDAPEPDADENEEAEAAAADENEEADAAAAEDDAAEDAAAQADEVTDAVEPAATVRDVVRARPVTARTMVSDVMTWVGLRRPTAPDVPEPAAPVGALVESLWLAVRQTQYTWNNQRPVADVTVDGPGPGGAISGNLNAVDYDDRSLTYHLSTGPAFGRVVFDDRGGFTYTPGAAAAGRADEFRVRIDDTSGNPFHVHGLLGLLGVTRPTEVTVRIPATAAGAGGAPQLLDLHDLTTRKVPVTLAPSGAAAVIAGPFTDRVVVNAADAAAVLNMLAPALGAPAGFADGAAVTASTAGIGADAEHFYRYTETVGDVTVMGSEIILVTNAVGDVTSVFNYYRGLGDSFDVTPDSSVDDDAEVRLIASRAYLRSADDPASIEKFFATSSFTKELVVYTLAEGRDPQLAWRAIIHVLDTGDPAPSGATYVIDADGEDAGAIIVTVSNAHDVATMTTAKDWSGDSRSITVDTRKSLWFRTTEMFDSTRNITTYKTSYGFFGSGEPVLPGKVVTRSLFGWDTGAVSAHANTAVVYDYFKNVLGRVSYDDAGAPIVVSIRYRPGTSPQGYSNAFWDPTISQFAFGDKGYLQAAVDIVAHEYTHAVITSIVGNGGSALDTGEPGALNEAYADIFGVLVEADTGSGRWLMAEDSDYGIVRNLADPGAVSTSYGPHRDRYTERYTGKGDDGGEHVNSTIFSHAAYLMMTDSATAEVSAATWAKVFYGSLGRLSSTAKFVDGRAAVLSSALEQGLTSAQRVAIARAFDAVEIYGAAPSSAIAL</sequence>
<dbReference type="RefSeq" id="WP_311736193.1">
    <property type="nucleotide sequence ID" value="NZ_JACHVU010000009.1"/>
</dbReference>
<dbReference type="Pfam" id="PF17963">
    <property type="entry name" value="Big_9"/>
    <property type="match status" value="1"/>
</dbReference>
<evidence type="ECO:0000256" key="4">
    <source>
        <dbReference type="ARBA" id="ARBA00022801"/>
    </source>
</evidence>
<dbReference type="SUPFAM" id="SSF55486">
    <property type="entry name" value="Metalloproteases ('zincins'), catalytic domain"/>
    <property type="match status" value="1"/>
</dbReference>
<evidence type="ECO:0000256" key="7">
    <source>
        <dbReference type="PIRSR" id="PIRSR623612-1"/>
    </source>
</evidence>
<evidence type="ECO:0000313" key="13">
    <source>
        <dbReference type="Proteomes" id="UP000550501"/>
    </source>
</evidence>
<dbReference type="GO" id="GO:0046872">
    <property type="term" value="F:metal ion binding"/>
    <property type="evidence" value="ECO:0007669"/>
    <property type="project" value="UniProtKB-KW"/>
</dbReference>
<keyword evidence="3" id="KW-0479">Metal-binding</keyword>
<feature type="active site" evidence="7">
    <location>
        <position position="656"/>
    </location>
</feature>
<dbReference type="InterPro" id="IPR023612">
    <property type="entry name" value="Peptidase_M4"/>
</dbReference>
<feature type="compositionally biased region" description="Acidic residues" evidence="8">
    <location>
        <begin position="66"/>
        <end position="100"/>
    </location>
</feature>
<keyword evidence="9" id="KW-1133">Transmembrane helix</keyword>
<evidence type="ECO:0000259" key="11">
    <source>
        <dbReference type="Pfam" id="PF02868"/>
    </source>
</evidence>
<dbReference type="Pfam" id="PF01447">
    <property type="entry name" value="Peptidase_M4"/>
    <property type="match status" value="1"/>
</dbReference>
<evidence type="ECO:0000256" key="6">
    <source>
        <dbReference type="ARBA" id="ARBA00023049"/>
    </source>
</evidence>
<evidence type="ECO:0000313" key="12">
    <source>
        <dbReference type="EMBL" id="MBB2992249.1"/>
    </source>
</evidence>
<reference evidence="12 13" key="1">
    <citation type="submission" date="2020-08" db="EMBL/GenBank/DDBJ databases">
        <title>The Agave Microbiome: Exploring the role of microbial communities in plant adaptations to desert environments.</title>
        <authorList>
            <person name="Partida-Martinez L.P."/>
        </authorList>
    </citation>
    <scope>NUCLEOTIDE SEQUENCE [LARGE SCALE GENOMIC DNA]</scope>
    <source>
        <strain evidence="12 13">AT2.18</strain>
    </source>
</reference>
<feature type="compositionally biased region" description="Low complexity" evidence="8">
    <location>
        <begin position="40"/>
        <end position="53"/>
    </location>
</feature>
<dbReference type="PRINTS" id="PR00730">
    <property type="entry name" value="THERMOLYSIN"/>
</dbReference>
<feature type="domain" description="Peptidase M4 C-terminal" evidence="11">
    <location>
        <begin position="676"/>
        <end position="824"/>
    </location>
</feature>
<dbReference type="GO" id="GO:0004222">
    <property type="term" value="F:metalloendopeptidase activity"/>
    <property type="evidence" value="ECO:0007669"/>
    <property type="project" value="InterPro"/>
</dbReference>
<protein>
    <submittedName>
        <fullName evidence="12">Zn-dependent metalloprotease</fullName>
    </submittedName>
</protein>
<evidence type="ECO:0000256" key="9">
    <source>
        <dbReference type="SAM" id="Phobius"/>
    </source>
</evidence>
<dbReference type="InterPro" id="IPR001570">
    <property type="entry name" value="Peptidase_M4_C_domain"/>
</dbReference>
<dbReference type="PANTHER" id="PTHR33794:SF1">
    <property type="entry name" value="BACILLOLYSIN"/>
    <property type="match status" value="1"/>
</dbReference>
<feature type="transmembrane region" description="Helical" evidence="9">
    <location>
        <begin position="21"/>
        <end position="40"/>
    </location>
</feature>
<dbReference type="Pfam" id="PF02868">
    <property type="entry name" value="Peptidase_M4_C"/>
    <property type="match status" value="1"/>
</dbReference>
<dbReference type="Gene3D" id="1.10.390.10">
    <property type="entry name" value="Neutral Protease Domain 2"/>
    <property type="match status" value="1"/>
</dbReference>
<evidence type="ECO:0000259" key="10">
    <source>
        <dbReference type="Pfam" id="PF01447"/>
    </source>
</evidence>
<evidence type="ECO:0000256" key="8">
    <source>
        <dbReference type="SAM" id="MobiDB-lite"/>
    </source>
</evidence>
<feature type="domain" description="Peptidase M4" evidence="10">
    <location>
        <begin position="515"/>
        <end position="662"/>
    </location>
</feature>
<keyword evidence="5" id="KW-0862">Zinc</keyword>
<keyword evidence="9" id="KW-0472">Membrane</keyword>
<keyword evidence="6 12" id="KW-0482">Metalloprotease</keyword>
<comment type="similarity">
    <text evidence="1">Belongs to the peptidase M4 family.</text>
</comment>
<dbReference type="InterPro" id="IPR013856">
    <property type="entry name" value="Peptidase_M4_domain"/>
</dbReference>
<evidence type="ECO:0000256" key="1">
    <source>
        <dbReference type="ARBA" id="ARBA00009388"/>
    </source>
</evidence>
<comment type="caution">
    <text evidence="12">The sequence shown here is derived from an EMBL/GenBank/DDBJ whole genome shotgun (WGS) entry which is preliminary data.</text>
</comment>
<evidence type="ECO:0000256" key="5">
    <source>
        <dbReference type="ARBA" id="ARBA00022833"/>
    </source>
</evidence>
<dbReference type="CDD" id="cd09597">
    <property type="entry name" value="M4_TLP"/>
    <property type="match status" value="1"/>
</dbReference>
<dbReference type="Gene3D" id="3.10.170.10">
    <property type="match status" value="1"/>
</dbReference>
<proteinExistence type="inferred from homology"/>
<keyword evidence="2 12" id="KW-0645">Protease</keyword>
<keyword evidence="13" id="KW-1185">Reference proteome</keyword>
<dbReference type="GO" id="GO:0006508">
    <property type="term" value="P:proteolysis"/>
    <property type="evidence" value="ECO:0007669"/>
    <property type="project" value="UniProtKB-KW"/>
</dbReference>
<evidence type="ECO:0000256" key="2">
    <source>
        <dbReference type="ARBA" id="ARBA00022670"/>
    </source>
</evidence>
<dbReference type="Proteomes" id="UP000550501">
    <property type="component" value="Unassembled WGS sequence"/>
</dbReference>